<dbReference type="HAMAP" id="MF_00235">
    <property type="entry name" value="Adenylate_kinase_Adk"/>
    <property type="match status" value="1"/>
</dbReference>
<dbReference type="PANTHER" id="PTHR23359">
    <property type="entry name" value="NUCLEOTIDE KINASE"/>
    <property type="match status" value="1"/>
</dbReference>
<dbReference type="SUPFAM" id="SSF52540">
    <property type="entry name" value="P-loop containing nucleoside triphosphate hydrolases"/>
    <property type="match status" value="1"/>
</dbReference>
<evidence type="ECO:0000256" key="1">
    <source>
        <dbReference type="ARBA" id="ARBA00007220"/>
    </source>
</evidence>
<comment type="similarity">
    <text evidence="1 6">Belongs to the adenylate kinase family.</text>
</comment>
<comment type="caution">
    <text evidence="8">The sequence shown here is derived from an EMBL/GenBank/DDBJ whole genome shotgun (WGS) entry which is preliminary data.</text>
</comment>
<dbReference type="PROSITE" id="PS00113">
    <property type="entry name" value="ADENYLATE_KINASE"/>
    <property type="match status" value="1"/>
</dbReference>
<evidence type="ECO:0000256" key="5">
    <source>
        <dbReference type="ARBA" id="ARBA00022777"/>
    </source>
</evidence>
<reference evidence="8 9" key="1">
    <citation type="submission" date="2024-09" db="EMBL/GenBank/DDBJ databases">
        <title>Chromosome-scale assembly of Riccia fluitans.</title>
        <authorList>
            <person name="Paukszto L."/>
            <person name="Sawicki J."/>
            <person name="Karawczyk K."/>
            <person name="Piernik-Szablinska J."/>
            <person name="Szczecinska M."/>
            <person name="Mazdziarz M."/>
        </authorList>
    </citation>
    <scope>NUCLEOTIDE SEQUENCE [LARGE SCALE GENOMIC DNA]</scope>
    <source>
        <strain evidence="8">Rf_01</strain>
        <tissue evidence="8">Aerial parts of the thallus</tissue>
    </source>
</reference>
<keyword evidence="4" id="KW-0547">Nucleotide-binding</keyword>
<dbReference type="EMBL" id="JBHFFA010000002">
    <property type="protein sequence ID" value="KAL2641523.1"/>
    <property type="molecule type" value="Genomic_DNA"/>
</dbReference>
<feature type="region of interest" description="Disordered" evidence="7">
    <location>
        <begin position="1"/>
        <end position="47"/>
    </location>
</feature>
<dbReference type="InterPro" id="IPR027417">
    <property type="entry name" value="P-loop_NTPase"/>
</dbReference>
<evidence type="ECO:0000256" key="6">
    <source>
        <dbReference type="RuleBase" id="RU003330"/>
    </source>
</evidence>
<keyword evidence="9" id="KW-1185">Reference proteome</keyword>
<dbReference type="GO" id="GO:0000166">
    <property type="term" value="F:nucleotide binding"/>
    <property type="evidence" value="ECO:0007669"/>
    <property type="project" value="UniProtKB-KW"/>
</dbReference>
<keyword evidence="5 6" id="KW-0418">Kinase</keyword>
<feature type="compositionally biased region" description="Basic and acidic residues" evidence="7">
    <location>
        <begin position="12"/>
        <end position="21"/>
    </location>
</feature>
<evidence type="ECO:0000256" key="2">
    <source>
        <dbReference type="ARBA" id="ARBA00012955"/>
    </source>
</evidence>
<dbReference type="Proteomes" id="UP001605036">
    <property type="component" value="Unassembled WGS sequence"/>
</dbReference>
<accession>A0ABD1Z1Z6</accession>
<dbReference type="EC" id="2.7.4.3" evidence="2"/>
<keyword evidence="3 6" id="KW-0808">Transferase</keyword>
<evidence type="ECO:0000313" key="9">
    <source>
        <dbReference type="Proteomes" id="UP001605036"/>
    </source>
</evidence>
<protein>
    <recommendedName>
        <fullName evidence="2">adenylate kinase</fullName>
        <ecNumber evidence="2">2.7.4.3</ecNumber>
    </recommendedName>
</protein>
<evidence type="ECO:0000313" key="8">
    <source>
        <dbReference type="EMBL" id="KAL2641523.1"/>
    </source>
</evidence>
<evidence type="ECO:0000256" key="4">
    <source>
        <dbReference type="ARBA" id="ARBA00022741"/>
    </source>
</evidence>
<dbReference type="Gene3D" id="3.40.50.300">
    <property type="entry name" value="P-loop containing nucleotide triphosphate hydrolases"/>
    <property type="match status" value="1"/>
</dbReference>
<dbReference type="InterPro" id="IPR033690">
    <property type="entry name" value="Adenylat_kinase_CS"/>
</dbReference>
<dbReference type="InterPro" id="IPR000850">
    <property type="entry name" value="Adenylat/UMP-CMP_kin"/>
</dbReference>
<sequence length="249" mass="26750">MGCRQSLLATEPKIKKSKETDDALQGSPRVELANRPQSADALAYNSPRKNSFKLQPIPKFVGGPKVGQLAVPIGKVVSNTELTSTAPPLAPARPPLRRLKSALKSPSKNFDDPACVGSTSNKRNVVFILGGPGSGKGTQCEKIVKEFGFVHLSAGDLLREEVKKGTPLGKKCDTLMKEGKLVPMDITLGLIEKAMKASGKKLFLMDGFPRAIDQAKAFEAKVSSVPPPDQVYQTIQEILKKTLEAQTST</sequence>
<name>A0ABD1Z1Z6_9MARC</name>
<gene>
    <name evidence="8" type="ORF">R1flu_009110</name>
</gene>
<dbReference type="GO" id="GO:0004017">
    <property type="term" value="F:AMP kinase activity"/>
    <property type="evidence" value="ECO:0007669"/>
    <property type="project" value="UniProtKB-EC"/>
</dbReference>
<evidence type="ECO:0000256" key="3">
    <source>
        <dbReference type="ARBA" id="ARBA00022679"/>
    </source>
</evidence>
<dbReference type="PRINTS" id="PR00094">
    <property type="entry name" value="ADENYLTKNASE"/>
</dbReference>
<evidence type="ECO:0000256" key="7">
    <source>
        <dbReference type="SAM" id="MobiDB-lite"/>
    </source>
</evidence>
<organism evidence="8 9">
    <name type="scientific">Riccia fluitans</name>
    <dbReference type="NCBI Taxonomy" id="41844"/>
    <lineage>
        <taxon>Eukaryota</taxon>
        <taxon>Viridiplantae</taxon>
        <taxon>Streptophyta</taxon>
        <taxon>Embryophyta</taxon>
        <taxon>Marchantiophyta</taxon>
        <taxon>Marchantiopsida</taxon>
        <taxon>Marchantiidae</taxon>
        <taxon>Marchantiales</taxon>
        <taxon>Ricciaceae</taxon>
        <taxon>Riccia</taxon>
    </lineage>
</organism>
<dbReference type="CDD" id="cd01428">
    <property type="entry name" value="ADK"/>
    <property type="match status" value="1"/>
</dbReference>
<dbReference type="AlphaFoldDB" id="A0ABD1Z1Z6"/>
<proteinExistence type="inferred from homology"/>
<dbReference type="Pfam" id="PF00406">
    <property type="entry name" value="ADK"/>
    <property type="match status" value="1"/>
</dbReference>